<proteinExistence type="predicted"/>
<reference evidence="1 2" key="1">
    <citation type="submission" date="2020-08" db="EMBL/GenBank/DDBJ databases">
        <title>Genomic Encyclopedia of Type Strains, Phase IV (KMG-V): Genome sequencing to study the core and pangenomes of soil and plant-associated prokaryotes.</title>
        <authorList>
            <person name="Whitman W."/>
        </authorList>
    </citation>
    <scope>NUCLEOTIDE SEQUENCE [LARGE SCALE GENOMIC DNA]</scope>
    <source>
        <strain evidence="1 2">X5P2</strain>
    </source>
</reference>
<keyword evidence="2" id="KW-1185">Reference proteome</keyword>
<name>A0A9X0U5P2_9BACT</name>
<evidence type="ECO:0000313" key="2">
    <source>
        <dbReference type="Proteomes" id="UP000535182"/>
    </source>
</evidence>
<dbReference type="AlphaFoldDB" id="A0A9X0U5P2"/>
<gene>
    <name evidence="1" type="ORF">HDF14_004377</name>
</gene>
<evidence type="ECO:0000313" key="1">
    <source>
        <dbReference type="EMBL" id="MBB5330741.1"/>
    </source>
</evidence>
<accession>A0A9X0U5P2</accession>
<dbReference type="Proteomes" id="UP000535182">
    <property type="component" value="Unassembled WGS sequence"/>
</dbReference>
<sequence>MAVLSFLCEEIIAAMNLEHFVVQTANPLTQLSSLRITAQNGVPSRLYCALHLAGKLASLIVYPASKLLTGVKIATFVEYEKVFLDHPLHCGA</sequence>
<protein>
    <submittedName>
        <fullName evidence="1">Uncharacterized protein</fullName>
    </submittedName>
</protein>
<organism evidence="1 2">
    <name type="scientific">Tunturiibacter gelidiferens</name>
    <dbReference type="NCBI Taxonomy" id="3069689"/>
    <lineage>
        <taxon>Bacteria</taxon>
        <taxon>Pseudomonadati</taxon>
        <taxon>Acidobacteriota</taxon>
        <taxon>Terriglobia</taxon>
        <taxon>Terriglobales</taxon>
        <taxon>Acidobacteriaceae</taxon>
        <taxon>Tunturiibacter</taxon>
    </lineage>
</organism>
<comment type="caution">
    <text evidence="1">The sequence shown here is derived from an EMBL/GenBank/DDBJ whole genome shotgun (WGS) entry which is preliminary data.</text>
</comment>
<dbReference type="EMBL" id="JACHEB010000011">
    <property type="protein sequence ID" value="MBB5330741.1"/>
    <property type="molecule type" value="Genomic_DNA"/>
</dbReference>